<dbReference type="Pfam" id="PF00375">
    <property type="entry name" value="SDF"/>
    <property type="match status" value="1"/>
</dbReference>
<comment type="subcellular location">
    <subcellularLocation>
        <location evidence="1">Cell membrane</location>
        <topology evidence="1">Multi-pass membrane protein</topology>
    </subcellularLocation>
</comment>
<feature type="transmembrane region" description="Helical" evidence="7">
    <location>
        <begin position="9"/>
        <end position="27"/>
    </location>
</feature>
<feature type="transmembrane region" description="Helical" evidence="7">
    <location>
        <begin position="199"/>
        <end position="219"/>
    </location>
</feature>
<sequence length="418" mass="44198">MKMTLTKKIVVGLIFGILVGLALNIFAPSLFNPLDTYLFQPLGQIFLNLITMLVVPIVFISITLGVVGLGDTKKLGSIGLKTVTFFLVTTCMAIIIGLTLALVFEPGNAGNFENMMVDELTGDQKQEEAPPIMDTLLNIIPTNPVQAMAEGEMLQVIFFAILLGFAMNVLGEKVNGIKSLLEQANDVIMLLVNLAIKTAPYGAFGLIASAVGGLGINAVKAMGAYFGVVLLALAIHFFIVYGAAIFFMAKTNPILFFKRFFPAISVAFSTSSSNATLPVSMDVAQENLGIPKKISSFIQPLGATINMDGTAIMQGVATIFIAQVYGVELSLMQLLTIVGLAVIASIGTAGVPGVGFILLAMVLQQVGLPVEGIALILGIDRILDMTRTSVNITGDAVCAMIVAKSEDGEVKIPEEAKM</sequence>
<dbReference type="InterPro" id="IPR036458">
    <property type="entry name" value="Na:dicarbo_symporter_sf"/>
</dbReference>
<keyword evidence="4 7" id="KW-0812">Transmembrane</keyword>
<feature type="transmembrane region" description="Helical" evidence="7">
    <location>
        <begin position="356"/>
        <end position="379"/>
    </location>
</feature>
<evidence type="ECO:0000256" key="3">
    <source>
        <dbReference type="ARBA" id="ARBA00022475"/>
    </source>
</evidence>
<dbReference type="InterPro" id="IPR001991">
    <property type="entry name" value="Na-dicarboxylate_symporter"/>
</dbReference>
<evidence type="ECO:0000256" key="1">
    <source>
        <dbReference type="ARBA" id="ARBA00004651"/>
    </source>
</evidence>
<evidence type="ECO:0000256" key="2">
    <source>
        <dbReference type="ARBA" id="ARBA00022448"/>
    </source>
</evidence>
<evidence type="ECO:0000256" key="5">
    <source>
        <dbReference type="ARBA" id="ARBA00022989"/>
    </source>
</evidence>
<feature type="transmembrane region" description="Helical" evidence="7">
    <location>
        <begin position="47"/>
        <end position="70"/>
    </location>
</feature>
<gene>
    <name evidence="8" type="primary">gltP</name>
    <name evidence="8" type="ORF">BACCIP111883_02495</name>
</gene>
<feature type="transmembrane region" description="Helical" evidence="7">
    <location>
        <begin position="331"/>
        <end position="350"/>
    </location>
</feature>
<feature type="transmembrane region" description="Helical" evidence="7">
    <location>
        <begin position="153"/>
        <end position="171"/>
    </location>
</feature>
<evidence type="ECO:0000313" key="9">
    <source>
        <dbReference type="Proteomes" id="UP000789833"/>
    </source>
</evidence>
<evidence type="ECO:0000256" key="7">
    <source>
        <dbReference type="SAM" id="Phobius"/>
    </source>
</evidence>
<feature type="transmembrane region" description="Helical" evidence="7">
    <location>
        <begin position="82"/>
        <end position="104"/>
    </location>
</feature>
<evidence type="ECO:0000256" key="4">
    <source>
        <dbReference type="ARBA" id="ARBA00022692"/>
    </source>
</evidence>
<comment type="caution">
    <text evidence="8">The sequence shown here is derived from an EMBL/GenBank/DDBJ whole genome shotgun (WGS) entry which is preliminary data.</text>
</comment>
<dbReference type="Gene3D" id="1.10.3860.10">
    <property type="entry name" value="Sodium:dicarboxylate symporter"/>
    <property type="match status" value="1"/>
</dbReference>
<evidence type="ECO:0000256" key="6">
    <source>
        <dbReference type="ARBA" id="ARBA00023136"/>
    </source>
</evidence>
<dbReference type="PANTHER" id="PTHR42865:SF7">
    <property type="entry name" value="PROTON_GLUTAMATE-ASPARTATE SYMPORTER"/>
    <property type="match status" value="1"/>
</dbReference>
<feature type="transmembrane region" description="Helical" evidence="7">
    <location>
        <begin position="225"/>
        <end position="249"/>
    </location>
</feature>
<keyword evidence="5 7" id="KW-1133">Transmembrane helix</keyword>
<reference evidence="8 9" key="1">
    <citation type="submission" date="2021-10" db="EMBL/GenBank/DDBJ databases">
        <authorList>
            <person name="Criscuolo A."/>
        </authorList>
    </citation>
    <scope>NUCLEOTIDE SEQUENCE [LARGE SCALE GENOMIC DNA]</scope>
    <source>
        <strain evidence="9">CIP 111883</strain>
    </source>
</reference>
<proteinExistence type="predicted"/>
<accession>A0ABN8ACF0</accession>
<keyword evidence="6 7" id="KW-0472">Membrane</keyword>
<name>A0ABN8ACF0_9BACI</name>
<dbReference type="PRINTS" id="PR00173">
    <property type="entry name" value="EDTRNSPORT"/>
</dbReference>
<keyword evidence="2" id="KW-0813">Transport</keyword>
<keyword evidence="3" id="KW-1003">Cell membrane</keyword>
<dbReference type="PANTHER" id="PTHR42865">
    <property type="entry name" value="PROTON/GLUTAMATE-ASPARTATE SYMPORTER"/>
    <property type="match status" value="1"/>
</dbReference>
<dbReference type="EMBL" id="CAKJTJ010000013">
    <property type="protein sequence ID" value="CAG9621722.1"/>
    <property type="molecule type" value="Genomic_DNA"/>
</dbReference>
<keyword evidence="9" id="KW-1185">Reference proteome</keyword>
<dbReference type="Proteomes" id="UP000789833">
    <property type="component" value="Unassembled WGS sequence"/>
</dbReference>
<organism evidence="8 9">
    <name type="scientific">Sutcliffiella rhizosphaerae</name>
    <dbReference type="NCBI Taxonomy" id="2880967"/>
    <lineage>
        <taxon>Bacteria</taxon>
        <taxon>Bacillati</taxon>
        <taxon>Bacillota</taxon>
        <taxon>Bacilli</taxon>
        <taxon>Bacillales</taxon>
        <taxon>Bacillaceae</taxon>
        <taxon>Sutcliffiella</taxon>
    </lineage>
</organism>
<protein>
    <submittedName>
        <fullName evidence="8">Proton/glutamate-aspartate symporter</fullName>
    </submittedName>
</protein>
<dbReference type="SUPFAM" id="SSF118215">
    <property type="entry name" value="Proton glutamate symport protein"/>
    <property type="match status" value="1"/>
</dbReference>
<evidence type="ECO:0000313" key="8">
    <source>
        <dbReference type="EMBL" id="CAG9621722.1"/>
    </source>
</evidence>